<proteinExistence type="predicted"/>
<dbReference type="AlphaFoldDB" id="A0A4Y2SHB4"/>
<comment type="caution">
    <text evidence="1">The sequence shown here is derived from an EMBL/GenBank/DDBJ whole genome shotgun (WGS) entry which is preliminary data.</text>
</comment>
<feature type="non-terminal residue" evidence="1">
    <location>
        <position position="1"/>
    </location>
</feature>
<sequence length="162" mass="18393">KSPAISLQIGSAIIRAIPKSKAIKLVWVPAHVSITINDQEDAAAKAARTSDVNIFPCVSTEDFRKVIFRVQADQGHIQWESTKYFRCFMHLPKTKKTQPQRKEILLTRLRTRSLPTKAILFKVGLESSPFCRQYVIVDSNDHLFIDLHRFCSAQEQSQSIVG</sequence>
<name>A0A4Y2SHB4_ARAVE</name>
<dbReference type="Proteomes" id="UP000499080">
    <property type="component" value="Unassembled WGS sequence"/>
</dbReference>
<gene>
    <name evidence="1" type="ORF">AVEN_274198_1</name>
</gene>
<evidence type="ECO:0000313" key="2">
    <source>
        <dbReference type="Proteomes" id="UP000499080"/>
    </source>
</evidence>
<dbReference type="EMBL" id="BGPR01021567">
    <property type="protein sequence ID" value="GBN86986.1"/>
    <property type="molecule type" value="Genomic_DNA"/>
</dbReference>
<evidence type="ECO:0000313" key="1">
    <source>
        <dbReference type="EMBL" id="GBN86986.1"/>
    </source>
</evidence>
<accession>A0A4Y2SHB4</accession>
<reference evidence="1 2" key="1">
    <citation type="journal article" date="2019" name="Sci. Rep.">
        <title>Orb-weaving spider Araneus ventricosus genome elucidates the spidroin gene catalogue.</title>
        <authorList>
            <person name="Kono N."/>
            <person name="Nakamura H."/>
            <person name="Ohtoshi R."/>
            <person name="Moran D.A.P."/>
            <person name="Shinohara A."/>
            <person name="Yoshida Y."/>
            <person name="Fujiwara M."/>
            <person name="Mori M."/>
            <person name="Tomita M."/>
            <person name="Arakawa K."/>
        </authorList>
    </citation>
    <scope>NUCLEOTIDE SEQUENCE [LARGE SCALE GENOMIC DNA]</scope>
</reference>
<evidence type="ECO:0008006" key="3">
    <source>
        <dbReference type="Google" id="ProtNLM"/>
    </source>
</evidence>
<organism evidence="1 2">
    <name type="scientific">Araneus ventricosus</name>
    <name type="common">Orbweaver spider</name>
    <name type="synonym">Epeira ventricosa</name>
    <dbReference type="NCBI Taxonomy" id="182803"/>
    <lineage>
        <taxon>Eukaryota</taxon>
        <taxon>Metazoa</taxon>
        <taxon>Ecdysozoa</taxon>
        <taxon>Arthropoda</taxon>
        <taxon>Chelicerata</taxon>
        <taxon>Arachnida</taxon>
        <taxon>Araneae</taxon>
        <taxon>Araneomorphae</taxon>
        <taxon>Entelegynae</taxon>
        <taxon>Araneoidea</taxon>
        <taxon>Araneidae</taxon>
        <taxon>Araneus</taxon>
    </lineage>
</organism>
<keyword evidence="2" id="KW-1185">Reference proteome</keyword>
<protein>
    <recommendedName>
        <fullName evidence="3">RNase H type-1 domain-containing protein</fullName>
    </recommendedName>
</protein>
<dbReference type="OrthoDB" id="6514649at2759"/>